<dbReference type="PROSITE" id="PS50089">
    <property type="entry name" value="ZF_RING_2"/>
    <property type="match status" value="1"/>
</dbReference>
<sequence>FRISTMMSGLPRETSRMSVEEEPEKFSRCEWCGIPTIFRPASVILSCGHVICEECRSEYVVTAKQADKIPCRICGRVSDCFMLPSREAATASPTILNVSSPEPMCRLHDESLKYTCTCREMICLSCTESTHAHHFKYTEVFSTNDLLVKAMERLTRSSGMLVEESAEISIKKRLIIHRTAVASNEIAAKCSLIIAQAINRCLHVQSQLEAVKTRQCQEIDTRVSLITKTLEKIQKVSDMVSRSKSSDNLAVRLCMQKAAFAMSEPLHAECQRMRVGVSRQVASLSVSYSANFESVMDCIATLGERITVNSLFARGTPQQFLTFTTERVKETMEMLQHGINFNYYALFQKAVTLYQRRSTIDQYGLSAIGITVAPLIVVPEVIVPLTADRTCSKDREDAAACAAS</sequence>
<dbReference type="SUPFAM" id="SSF57845">
    <property type="entry name" value="B-box zinc-binding domain"/>
    <property type="match status" value="1"/>
</dbReference>
<feature type="non-terminal residue" evidence="5">
    <location>
        <position position="404"/>
    </location>
</feature>
<dbReference type="InterPro" id="IPR001841">
    <property type="entry name" value="Znf_RING"/>
</dbReference>
<evidence type="ECO:0000313" key="5">
    <source>
        <dbReference type="EMBL" id="GMT30226.1"/>
    </source>
</evidence>
<evidence type="ECO:0000313" key="6">
    <source>
        <dbReference type="Proteomes" id="UP001432322"/>
    </source>
</evidence>
<dbReference type="AlphaFoldDB" id="A0AAV5WD77"/>
<keyword evidence="1 3" id="KW-0479">Metal-binding</keyword>
<evidence type="ECO:0000256" key="3">
    <source>
        <dbReference type="PROSITE-ProRule" id="PRU00175"/>
    </source>
</evidence>
<evidence type="ECO:0000259" key="4">
    <source>
        <dbReference type="PROSITE" id="PS50089"/>
    </source>
</evidence>
<evidence type="ECO:0000256" key="1">
    <source>
        <dbReference type="ARBA" id="ARBA00022771"/>
    </source>
</evidence>
<protein>
    <recommendedName>
        <fullName evidence="4">RING-type domain-containing protein</fullName>
    </recommendedName>
</protein>
<accession>A0AAV5WD77</accession>
<dbReference type="Gene3D" id="3.30.160.60">
    <property type="entry name" value="Classic Zinc Finger"/>
    <property type="match status" value="1"/>
</dbReference>
<feature type="non-terminal residue" evidence="5">
    <location>
        <position position="1"/>
    </location>
</feature>
<dbReference type="Proteomes" id="UP001432322">
    <property type="component" value="Unassembled WGS sequence"/>
</dbReference>
<dbReference type="EMBL" id="BTSY01000005">
    <property type="protein sequence ID" value="GMT30226.1"/>
    <property type="molecule type" value="Genomic_DNA"/>
</dbReference>
<gene>
    <name evidence="5" type="ORF">PFISCL1PPCAC_21523</name>
</gene>
<evidence type="ECO:0000256" key="2">
    <source>
        <dbReference type="ARBA" id="ARBA00022833"/>
    </source>
</evidence>
<proteinExistence type="predicted"/>
<feature type="domain" description="RING-type" evidence="4">
    <location>
        <begin position="29"/>
        <end position="74"/>
    </location>
</feature>
<keyword evidence="2" id="KW-0862">Zinc</keyword>
<reference evidence="5" key="1">
    <citation type="submission" date="2023-10" db="EMBL/GenBank/DDBJ databases">
        <title>Genome assembly of Pristionchus species.</title>
        <authorList>
            <person name="Yoshida K."/>
            <person name="Sommer R.J."/>
        </authorList>
    </citation>
    <scope>NUCLEOTIDE SEQUENCE</scope>
    <source>
        <strain evidence="5">RS5133</strain>
    </source>
</reference>
<organism evidence="5 6">
    <name type="scientific">Pristionchus fissidentatus</name>
    <dbReference type="NCBI Taxonomy" id="1538716"/>
    <lineage>
        <taxon>Eukaryota</taxon>
        <taxon>Metazoa</taxon>
        <taxon>Ecdysozoa</taxon>
        <taxon>Nematoda</taxon>
        <taxon>Chromadorea</taxon>
        <taxon>Rhabditida</taxon>
        <taxon>Rhabditina</taxon>
        <taxon>Diplogasteromorpha</taxon>
        <taxon>Diplogasteroidea</taxon>
        <taxon>Neodiplogasteridae</taxon>
        <taxon>Pristionchus</taxon>
    </lineage>
</organism>
<dbReference type="GO" id="GO:0008270">
    <property type="term" value="F:zinc ion binding"/>
    <property type="evidence" value="ECO:0007669"/>
    <property type="project" value="UniProtKB-KW"/>
</dbReference>
<keyword evidence="6" id="KW-1185">Reference proteome</keyword>
<keyword evidence="1 3" id="KW-0863">Zinc-finger</keyword>
<comment type="caution">
    <text evidence="5">The sequence shown here is derived from an EMBL/GenBank/DDBJ whole genome shotgun (WGS) entry which is preliminary data.</text>
</comment>
<name>A0AAV5WD77_9BILA</name>